<dbReference type="EMBL" id="VOHS01000004">
    <property type="protein sequence ID" value="TWW01626.1"/>
    <property type="molecule type" value="Genomic_DNA"/>
</dbReference>
<name>A0A5C6M1P7_9BACT</name>
<keyword evidence="3 6" id="KW-0812">Transmembrane</keyword>
<protein>
    <submittedName>
        <fullName evidence="7">AI-2E family transporter</fullName>
    </submittedName>
</protein>
<dbReference type="InterPro" id="IPR002549">
    <property type="entry name" value="AI-2E-like"/>
</dbReference>
<sequence>MVQGGDMTLVVGILVTYGLVQFIQTYLLEPLVVGSGVDLNPMATIVGLVAGELLWGIPGMVMAIPLMGR</sequence>
<keyword evidence="8" id="KW-1185">Reference proteome</keyword>
<keyword evidence="5 6" id="KW-0472">Membrane</keyword>
<evidence type="ECO:0000256" key="6">
    <source>
        <dbReference type="SAM" id="Phobius"/>
    </source>
</evidence>
<comment type="caution">
    <text evidence="7">The sequence shown here is derived from an EMBL/GenBank/DDBJ whole genome shotgun (WGS) entry which is preliminary data.</text>
</comment>
<feature type="transmembrane region" description="Helical" evidence="6">
    <location>
        <begin position="39"/>
        <end position="64"/>
    </location>
</feature>
<comment type="subcellular location">
    <subcellularLocation>
        <location evidence="1">Membrane</location>
        <topology evidence="1">Multi-pass membrane protein</topology>
    </subcellularLocation>
</comment>
<organism evidence="7 8">
    <name type="scientific">Chitinophaga pinensis</name>
    <dbReference type="NCBI Taxonomy" id="79329"/>
    <lineage>
        <taxon>Bacteria</taxon>
        <taxon>Pseudomonadati</taxon>
        <taxon>Bacteroidota</taxon>
        <taxon>Chitinophagia</taxon>
        <taxon>Chitinophagales</taxon>
        <taxon>Chitinophagaceae</taxon>
        <taxon>Chitinophaga</taxon>
    </lineage>
</organism>
<dbReference type="Pfam" id="PF01594">
    <property type="entry name" value="AI-2E_transport"/>
    <property type="match status" value="1"/>
</dbReference>
<gene>
    <name evidence="7" type="ORF">FEF09_06415</name>
</gene>
<evidence type="ECO:0000256" key="4">
    <source>
        <dbReference type="ARBA" id="ARBA00022989"/>
    </source>
</evidence>
<reference evidence="7 8" key="1">
    <citation type="submission" date="2019-08" db="EMBL/GenBank/DDBJ databases">
        <title>Whole genome sequencing of chitin degrading bacteria Chitinophaga pinensis YS16.</title>
        <authorList>
            <person name="Singh R.P."/>
            <person name="Manchanda G."/>
            <person name="Maurya I.K."/>
            <person name="Joshi N.K."/>
            <person name="Srivastava A.K."/>
        </authorList>
    </citation>
    <scope>NUCLEOTIDE SEQUENCE [LARGE SCALE GENOMIC DNA]</scope>
    <source>
        <strain evidence="7 8">YS-16</strain>
    </source>
</reference>
<evidence type="ECO:0000256" key="3">
    <source>
        <dbReference type="ARBA" id="ARBA00022692"/>
    </source>
</evidence>
<dbReference type="GO" id="GO:0016020">
    <property type="term" value="C:membrane"/>
    <property type="evidence" value="ECO:0007669"/>
    <property type="project" value="UniProtKB-SubCell"/>
</dbReference>
<evidence type="ECO:0000256" key="2">
    <source>
        <dbReference type="ARBA" id="ARBA00009773"/>
    </source>
</evidence>
<evidence type="ECO:0000313" key="7">
    <source>
        <dbReference type="EMBL" id="TWW01626.1"/>
    </source>
</evidence>
<comment type="similarity">
    <text evidence="2">Belongs to the autoinducer-2 exporter (AI-2E) (TC 2.A.86) family.</text>
</comment>
<evidence type="ECO:0000256" key="5">
    <source>
        <dbReference type="ARBA" id="ARBA00023136"/>
    </source>
</evidence>
<dbReference type="Proteomes" id="UP000318815">
    <property type="component" value="Unassembled WGS sequence"/>
</dbReference>
<accession>A0A5C6M1P7</accession>
<feature type="transmembrane region" description="Helical" evidence="6">
    <location>
        <begin position="7"/>
        <end position="27"/>
    </location>
</feature>
<dbReference type="AlphaFoldDB" id="A0A5C6M1P7"/>
<keyword evidence="4 6" id="KW-1133">Transmembrane helix</keyword>
<proteinExistence type="inferred from homology"/>
<evidence type="ECO:0000313" key="8">
    <source>
        <dbReference type="Proteomes" id="UP000318815"/>
    </source>
</evidence>
<evidence type="ECO:0000256" key="1">
    <source>
        <dbReference type="ARBA" id="ARBA00004141"/>
    </source>
</evidence>
<dbReference type="OrthoDB" id="9793390at2"/>